<dbReference type="Proteomes" id="UP000494165">
    <property type="component" value="Unassembled WGS sequence"/>
</dbReference>
<organism evidence="1 2">
    <name type="scientific">Cloeon dipterum</name>
    <dbReference type="NCBI Taxonomy" id="197152"/>
    <lineage>
        <taxon>Eukaryota</taxon>
        <taxon>Metazoa</taxon>
        <taxon>Ecdysozoa</taxon>
        <taxon>Arthropoda</taxon>
        <taxon>Hexapoda</taxon>
        <taxon>Insecta</taxon>
        <taxon>Pterygota</taxon>
        <taxon>Palaeoptera</taxon>
        <taxon>Ephemeroptera</taxon>
        <taxon>Pisciforma</taxon>
        <taxon>Baetidae</taxon>
        <taxon>Cloeon</taxon>
    </lineage>
</organism>
<protein>
    <submittedName>
        <fullName evidence="1">Uncharacterized protein</fullName>
    </submittedName>
</protein>
<dbReference type="EMBL" id="CADEPI010000359">
    <property type="protein sequence ID" value="CAB3384580.1"/>
    <property type="molecule type" value="Genomic_DNA"/>
</dbReference>
<evidence type="ECO:0000313" key="1">
    <source>
        <dbReference type="EMBL" id="CAB3384580.1"/>
    </source>
</evidence>
<comment type="caution">
    <text evidence="1">The sequence shown here is derived from an EMBL/GenBank/DDBJ whole genome shotgun (WGS) entry which is preliminary data.</text>
</comment>
<evidence type="ECO:0000313" key="2">
    <source>
        <dbReference type="Proteomes" id="UP000494165"/>
    </source>
</evidence>
<keyword evidence="2" id="KW-1185">Reference proteome</keyword>
<proteinExistence type="predicted"/>
<accession>A0A8S1E2Y5</accession>
<gene>
    <name evidence="1" type="ORF">CLODIP_2_CD02684</name>
</gene>
<sequence>MNQSNQNLLQLMEQNEKRSQRRFSNLFLSLSNKYLSGMDISDPDWQPPDQLSPVKAISFDRFATSNKIKVVIKKRKYSEVSGHSGEESENEKLLTQIKPCSVVINRINVPEDSKSITDKGVNQTASERLHDVWSVAGDSPYKVQILSERPPVSHGFIWASPEGINEVLINSKQNTDLSNTSKNGKTSLTDTAAGDYMSGNGTVCEAAEPVLLEMSGQDKTGGLSSVREISASSEETGIPEDQSDTVLHIPENTNKDYSIHKTGRDFIDGAPSVHEKPKQKPLDLNLSSLQPAWKSRFLTRDDLVSAYAPRTYRSKCGMREWTFTQSPNGSCKLTFSKVGAQKKT</sequence>
<reference evidence="1 2" key="1">
    <citation type="submission" date="2020-04" db="EMBL/GenBank/DDBJ databases">
        <authorList>
            <person name="Alioto T."/>
            <person name="Alioto T."/>
            <person name="Gomez Garrido J."/>
        </authorList>
    </citation>
    <scope>NUCLEOTIDE SEQUENCE [LARGE SCALE GENOMIC DNA]</scope>
</reference>
<dbReference type="AlphaFoldDB" id="A0A8S1E2Y5"/>
<name>A0A8S1E2Y5_9INSE</name>